<dbReference type="CDD" id="cd05233">
    <property type="entry name" value="SDR_c"/>
    <property type="match status" value="1"/>
</dbReference>
<dbReference type="GO" id="GO:0016491">
    <property type="term" value="F:oxidoreductase activity"/>
    <property type="evidence" value="ECO:0007669"/>
    <property type="project" value="UniProtKB-KW"/>
</dbReference>
<dbReference type="EMBL" id="JAAONZ010000014">
    <property type="protein sequence ID" value="NHO67098.1"/>
    <property type="molecule type" value="Genomic_DNA"/>
</dbReference>
<comment type="caution">
    <text evidence="3">The sequence shown here is derived from an EMBL/GenBank/DDBJ whole genome shotgun (WGS) entry which is preliminary data.</text>
</comment>
<evidence type="ECO:0000256" key="2">
    <source>
        <dbReference type="ARBA" id="ARBA00023002"/>
    </source>
</evidence>
<comment type="similarity">
    <text evidence="1">Belongs to the short-chain dehydrogenases/reductases (SDR) family.</text>
</comment>
<dbReference type="PANTHER" id="PTHR24321">
    <property type="entry name" value="DEHYDROGENASES, SHORT CHAIN"/>
    <property type="match status" value="1"/>
</dbReference>
<dbReference type="AlphaFoldDB" id="A0A9E5T3E4"/>
<dbReference type="InterPro" id="IPR002347">
    <property type="entry name" value="SDR_fam"/>
</dbReference>
<dbReference type="Gene3D" id="3.40.50.720">
    <property type="entry name" value="NAD(P)-binding Rossmann-like Domain"/>
    <property type="match status" value="1"/>
</dbReference>
<dbReference type="Pfam" id="PF13561">
    <property type="entry name" value="adh_short_C2"/>
    <property type="match status" value="1"/>
</dbReference>
<dbReference type="PRINTS" id="PR00081">
    <property type="entry name" value="GDHRDH"/>
</dbReference>
<sequence>MAIPDVSNHAIADLVSLKGRNAVVTGGGQGLGKRIAQRLAEAGANVLIGDIEEARAVEAAADLDAGQPGKVLGIRMDVADRSSIITAVSVAKESFGGIDIWVNNAGVFPSVPLLEMSDEQWDSVNDINARGTFIGSREATRAMVEAGRGGVIVNIASLAGVRGIAPGLTAYVGSKHAVVGLTRQTALELAPHNIRVLAIAPTFVVTEGNLAMIQQNLPGSDQAAVDIPSMLTSKLGRVGVPDDIARVALFAASDLSLFMTGSVLMVDAGETI</sequence>
<evidence type="ECO:0000313" key="3">
    <source>
        <dbReference type="EMBL" id="NHO67098.1"/>
    </source>
</evidence>
<keyword evidence="4" id="KW-1185">Reference proteome</keyword>
<proteinExistence type="inferred from homology"/>
<dbReference type="PROSITE" id="PS00061">
    <property type="entry name" value="ADH_SHORT"/>
    <property type="match status" value="1"/>
</dbReference>
<name>A0A9E5T3E4_9GAMM</name>
<protein>
    <submittedName>
        <fullName evidence="3">SDR family oxidoreductase</fullName>
    </submittedName>
</protein>
<dbReference type="PRINTS" id="PR00080">
    <property type="entry name" value="SDRFAMILY"/>
</dbReference>
<dbReference type="SUPFAM" id="SSF51735">
    <property type="entry name" value="NAD(P)-binding Rossmann-fold domains"/>
    <property type="match status" value="1"/>
</dbReference>
<reference evidence="3" key="1">
    <citation type="submission" date="2020-03" db="EMBL/GenBank/DDBJ databases">
        <authorList>
            <person name="Guo F."/>
        </authorList>
    </citation>
    <scope>NUCLEOTIDE SEQUENCE</scope>
    <source>
        <strain evidence="3">JCM 30134</strain>
    </source>
</reference>
<dbReference type="Proteomes" id="UP000787472">
    <property type="component" value="Unassembled WGS sequence"/>
</dbReference>
<organism evidence="3 4">
    <name type="scientific">Pseudomaricurvus hydrocarbonicus</name>
    <dbReference type="NCBI Taxonomy" id="1470433"/>
    <lineage>
        <taxon>Bacteria</taxon>
        <taxon>Pseudomonadati</taxon>
        <taxon>Pseudomonadota</taxon>
        <taxon>Gammaproteobacteria</taxon>
        <taxon>Cellvibrionales</taxon>
        <taxon>Cellvibrionaceae</taxon>
        <taxon>Pseudomaricurvus</taxon>
    </lineage>
</organism>
<accession>A0A9E5T3E4</accession>
<keyword evidence="2" id="KW-0560">Oxidoreductase</keyword>
<evidence type="ECO:0000313" key="4">
    <source>
        <dbReference type="Proteomes" id="UP000787472"/>
    </source>
</evidence>
<dbReference type="PANTHER" id="PTHR24321:SF8">
    <property type="entry name" value="ESTRADIOL 17-BETA-DEHYDROGENASE 8-RELATED"/>
    <property type="match status" value="1"/>
</dbReference>
<dbReference type="InterPro" id="IPR036291">
    <property type="entry name" value="NAD(P)-bd_dom_sf"/>
</dbReference>
<gene>
    <name evidence="3" type="ORF">G8770_16240</name>
</gene>
<evidence type="ECO:0000256" key="1">
    <source>
        <dbReference type="ARBA" id="ARBA00006484"/>
    </source>
</evidence>
<dbReference type="InterPro" id="IPR020904">
    <property type="entry name" value="Sc_DH/Rdtase_CS"/>
</dbReference>
<dbReference type="FunFam" id="3.40.50.720:FF:000084">
    <property type="entry name" value="Short-chain dehydrogenase reductase"/>
    <property type="match status" value="1"/>
</dbReference>